<dbReference type="AlphaFoldDB" id="A0AAE7NSS9"/>
<evidence type="ECO:0000259" key="1">
    <source>
        <dbReference type="PROSITE" id="PS51186"/>
    </source>
</evidence>
<dbReference type="PANTHER" id="PTHR43792">
    <property type="entry name" value="GNAT FAMILY, PUTATIVE (AFU_ORTHOLOGUE AFUA_3G00765)-RELATED-RELATED"/>
    <property type="match status" value="1"/>
</dbReference>
<dbReference type="InterPro" id="IPR000182">
    <property type="entry name" value="GNAT_dom"/>
</dbReference>
<evidence type="ECO:0000313" key="2">
    <source>
        <dbReference type="EMBL" id="QOZ71324.1"/>
    </source>
</evidence>
<organism evidence="2 3">
    <name type="scientific">Bradyrhizobium arachidis</name>
    <dbReference type="NCBI Taxonomy" id="858423"/>
    <lineage>
        <taxon>Bacteria</taxon>
        <taxon>Pseudomonadati</taxon>
        <taxon>Pseudomonadota</taxon>
        <taxon>Alphaproteobacteria</taxon>
        <taxon>Hyphomicrobiales</taxon>
        <taxon>Nitrobacteraceae</taxon>
        <taxon>Bradyrhizobium</taxon>
    </lineage>
</organism>
<reference evidence="2 3" key="1">
    <citation type="submission" date="2018-06" db="EMBL/GenBank/DDBJ databases">
        <title>Comparative genomics of Bradyrhizobium nodulating Arachidis hypogaea.</title>
        <authorList>
            <person name="Li Y."/>
        </authorList>
    </citation>
    <scope>NUCLEOTIDE SEQUENCE [LARGE SCALE GENOMIC DNA]</scope>
    <source>
        <strain evidence="2 3">CCBAU 051107</strain>
    </source>
</reference>
<dbReference type="Gene3D" id="3.40.630.30">
    <property type="match status" value="1"/>
</dbReference>
<proteinExistence type="predicted"/>
<dbReference type="PROSITE" id="PS51186">
    <property type="entry name" value="GNAT"/>
    <property type="match status" value="1"/>
</dbReference>
<accession>A0AAE7NSS9</accession>
<dbReference type="KEGG" id="barh:WN72_37335"/>
<dbReference type="Pfam" id="PF13302">
    <property type="entry name" value="Acetyltransf_3"/>
    <property type="match status" value="1"/>
</dbReference>
<dbReference type="Proteomes" id="UP000594015">
    <property type="component" value="Chromosome"/>
</dbReference>
<evidence type="ECO:0000313" key="3">
    <source>
        <dbReference type="Proteomes" id="UP000594015"/>
    </source>
</evidence>
<dbReference type="RefSeq" id="WP_092212587.1">
    <property type="nucleotide sequence ID" value="NZ_CP030050.1"/>
</dbReference>
<gene>
    <name evidence="2" type="ORF">WN72_37335</name>
</gene>
<dbReference type="GO" id="GO:0016747">
    <property type="term" value="F:acyltransferase activity, transferring groups other than amino-acyl groups"/>
    <property type="evidence" value="ECO:0007669"/>
    <property type="project" value="InterPro"/>
</dbReference>
<name>A0AAE7NSS9_9BRAD</name>
<feature type="domain" description="N-acetyltransferase" evidence="1">
    <location>
        <begin position="9"/>
        <end position="165"/>
    </location>
</feature>
<dbReference type="InterPro" id="IPR051531">
    <property type="entry name" value="N-acetyltransferase"/>
</dbReference>
<dbReference type="InterPro" id="IPR016181">
    <property type="entry name" value="Acyl_CoA_acyltransferase"/>
</dbReference>
<dbReference type="EMBL" id="CP030050">
    <property type="protein sequence ID" value="QOZ71324.1"/>
    <property type="molecule type" value="Genomic_DNA"/>
</dbReference>
<dbReference type="SUPFAM" id="SSF55729">
    <property type="entry name" value="Acyl-CoA N-acyltransferases (Nat)"/>
    <property type="match status" value="1"/>
</dbReference>
<sequence length="165" mass="18569">MNGFSTTRLTAERLNESHLDDLVALHLDPEVSRYLGGVREAEATKQYLAVNMAHWDQHGFGLWVLRTKDGTFAGRAGIRHIVVDDIDEIEIAYTFKREFWGQGLASEIATALTEIGLSQLELSSLIGLVFLANGASRRVLEKANYVLEKSTIHRGEDVVIYRIRR</sequence>
<dbReference type="PANTHER" id="PTHR43792:SF1">
    <property type="entry name" value="N-ACETYLTRANSFERASE DOMAIN-CONTAINING PROTEIN"/>
    <property type="match status" value="1"/>
</dbReference>
<protein>
    <submittedName>
        <fullName evidence="2">N-acetyltransferase</fullName>
    </submittedName>
</protein>